<dbReference type="EMBL" id="MU793606">
    <property type="protein sequence ID" value="KAJ3781085.1"/>
    <property type="molecule type" value="Genomic_DNA"/>
</dbReference>
<comment type="caution">
    <text evidence="1">The sequence shown here is derived from an EMBL/GenBank/DDBJ whole genome shotgun (WGS) entry which is preliminary data.</text>
</comment>
<organism evidence="1 2">
    <name type="scientific">Lentinula aff. detonsa</name>
    <dbReference type="NCBI Taxonomy" id="2804958"/>
    <lineage>
        <taxon>Eukaryota</taxon>
        <taxon>Fungi</taxon>
        <taxon>Dikarya</taxon>
        <taxon>Basidiomycota</taxon>
        <taxon>Agaricomycotina</taxon>
        <taxon>Agaricomycetes</taxon>
        <taxon>Agaricomycetidae</taxon>
        <taxon>Agaricales</taxon>
        <taxon>Marasmiineae</taxon>
        <taxon>Omphalotaceae</taxon>
        <taxon>Lentinula</taxon>
    </lineage>
</organism>
<name>A0AA38NNN3_9AGAR</name>
<sequence>MCKQRIQLEIQTVGSTKSKLHMASVNLEKLLGASAQAENTDFVATVGGDLLDPNSQVVAIFSQRSERVDIL</sequence>
<accession>A0AA38NNN3</accession>
<keyword evidence="2" id="KW-1185">Reference proteome</keyword>
<reference evidence="1" key="1">
    <citation type="submission" date="2022-08" db="EMBL/GenBank/DDBJ databases">
        <authorList>
            <consortium name="DOE Joint Genome Institute"/>
            <person name="Min B."/>
            <person name="Riley R."/>
            <person name="Sierra-Patev S."/>
            <person name="Naranjo-Ortiz M."/>
            <person name="Looney B."/>
            <person name="Konkel Z."/>
            <person name="Slot J.C."/>
            <person name="Sakamoto Y."/>
            <person name="Steenwyk J.L."/>
            <person name="Rokas A."/>
            <person name="Carro J."/>
            <person name="Camarero S."/>
            <person name="Ferreira P."/>
            <person name="Molpeceres G."/>
            <person name="Ruiz-Duenas F.J."/>
            <person name="Serrano A."/>
            <person name="Henrissat B."/>
            <person name="Drula E."/>
            <person name="Hughes K.W."/>
            <person name="Mata J.L."/>
            <person name="Ishikawa N.K."/>
            <person name="Vargas-Isla R."/>
            <person name="Ushijima S."/>
            <person name="Smith C.A."/>
            <person name="Ahrendt S."/>
            <person name="Andreopoulos W."/>
            <person name="He G."/>
            <person name="Labutti K."/>
            <person name="Lipzen A."/>
            <person name="Ng V."/>
            <person name="Sandor L."/>
            <person name="Barry K."/>
            <person name="Martinez A.T."/>
            <person name="Xiao Y."/>
            <person name="Gibbons J.G."/>
            <person name="Terashima K."/>
            <person name="Hibbett D.S."/>
            <person name="Grigoriev I.V."/>
        </authorList>
    </citation>
    <scope>NUCLEOTIDE SEQUENCE</scope>
    <source>
        <strain evidence="1">TFB10291</strain>
    </source>
</reference>
<evidence type="ECO:0000313" key="1">
    <source>
        <dbReference type="EMBL" id="KAJ3781085.1"/>
    </source>
</evidence>
<gene>
    <name evidence="1" type="ORF">GGU10DRAFT_367812</name>
</gene>
<dbReference type="AlphaFoldDB" id="A0AA38NNN3"/>
<dbReference type="Proteomes" id="UP001163798">
    <property type="component" value="Unassembled WGS sequence"/>
</dbReference>
<evidence type="ECO:0000313" key="2">
    <source>
        <dbReference type="Proteomes" id="UP001163798"/>
    </source>
</evidence>
<proteinExistence type="predicted"/>
<protein>
    <submittedName>
        <fullName evidence="1">Uncharacterized protein</fullName>
    </submittedName>
</protein>